<evidence type="ECO:0000256" key="1">
    <source>
        <dbReference type="ARBA" id="ARBA00004906"/>
    </source>
</evidence>
<sequence length="767" mass="83055">MAGSQCVNVWAEVGQEKRAIGELSSMKPDVAVPPVVLSGEFVLRHDLAVAAAVRLHYRVLDPSSAATSCDVVQEQQEERFLVLGDHDEDDDQEETDDDYDDSDDEGGFGVPLLAAPAAPTLDVCIFTSVSPFPRPQQPRNPADLALRHAAIILTKDQLESVVRVKAGAVVKSSNPDLLRPPHHHCDDNAREPRHTHRWTPLNASRNTARGGLTTLRQAKLLLASSSDDVLHRAPAAIHCKPSRPAMPVLQAPFFDTVPHRTDNCQATLAAMAKMGLPIDASNKEACTRPASHLHVVTFQPHLHRGMTLAAGGARPIREKGEQRRGRSRLAATSRMPRPPPAAAPAASRSPAFTGLDDDAPPRRRHHVPPSMGNWPVSLDINLPAHKSGFLHMSSPEDGRFLCITRLSLSDPAMAGGQCVNIWAEVGQEKRAIGELSSTKPDVAVPPVVLGGEFVLRHDLAVAAAVRLHYSVLDPKNNRRRGFVLGDHDEDDDQEETDDDDDSDDEGGFGVPLFAAPAGSVVVPDDGEFLGPARFAAVENAAAFMRVAAAAASSETNAGGGESKEIVVLYRYTRFSTTTRGGVEPCRRTKLHRLRFVVAHSGDMASSLAMAGSSLGPLIYPGLFRQQLHDLWKSLVAPPAMETIPPGATRLHVVVDAGILRREDYSPERMAHVHGALATRILDAWPPEYYHVGMELHLPEAVTASRRIGEGEEEEDDECCVSFELLKSGMAAWPGCGHVFHGACLEKALERSQTCPLCRRKLSDPIAQ</sequence>
<dbReference type="Proteomes" id="UP000636709">
    <property type="component" value="Unassembled WGS sequence"/>
</dbReference>
<dbReference type="AlphaFoldDB" id="A0A835E107"/>
<keyword evidence="4" id="KW-0833">Ubl conjugation pathway</keyword>
<feature type="compositionally biased region" description="Acidic residues" evidence="7">
    <location>
        <begin position="487"/>
        <end position="506"/>
    </location>
</feature>
<feature type="region of interest" description="Disordered" evidence="7">
    <location>
        <begin position="480"/>
        <end position="508"/>
    </location>
</feature>
<gene>
    <name evidence="9" type="ORF">HU200_055992</name>
</gene>
<dbReference type="Gene3D" id="3.30.40.10">
    <property type="entry name" value="Zinc/RING finger domain, C3HC4 (zinc finger)"/>
    <property type="match status" value="1"/>
</dbReference>
<evidence type="ECO:0000256" key="2">
    <source>
        <dbReference type="ARBA" id="ARBA00022723"/>
    </source>
</evidence>
<dbReference type="PANTHER" id="PTHR12109">
    <property type="entry name" value="RING FINGER PROTEIN 141-RELATED"/>
    <property type="match status" value="1"/>
</dbReference>
<dbReference type="InterPro" id="IPR024766">
    <property type="entry name" value="Znf_RING_H2"/>
</dbReference>
<comment type="pathway">
    <text evidence="1">Protein modification; protein ubiquitination.</text>
</comment>
<proteinExistence type="predicted"/>
<evidence type="ECO:0000313" key="9">
    <source>
        <dbReference type="EMBL" id="KAF8662412.1"/>
    </source>
</evidence>
<dbReference type="OrthoDB" id="620960at2759"/>
<keyword evidence="3 6" id="KW-0863">Zinc-finger</keyword>
<dbReference type="InterPro" id="IPR047126">
    <property type="entry name" value="RNF141-like"/>
</dbReference>
<organism evidence="9 10">
    <name type="scientific">Digitaria exilis</name>
    <dbReference type="NCBI Taxonomy" id="1010633"/>
    <lineage>
        <taxon>Eukaryota</taxon>
        <taxon>Viridiplantae</taxon>
        <taxon>Streptophyta</taxon>
        <taxon>Embryophyta</taxon>
        <taxon>Tracheophyta</taxon>
        <taxon>Spermatophyta</taxon>
        <taxon>Magnoliopsida</taxon>
        <taxon>Liliopsida</taxon>
        <taxon>Poales</taxon>
        <taxon>Poaceae</taxon>
        <taxon>PACMAD clade</taxon>
        <taxon>Panicoideae</taxon>
        <taxon>Panicodae</taxon>
        <taxon>Paniceae</taxon>
        <taxon>Anthephorinae</taxon>
        <taxon>Digitaria</taxon>
    </lineage>
</organism>
<evidence type="ECO:0000313" key="10">
    <source>
        <dbReference type="Proteomes" id="UP000636709"/>
    </source>
</evidence>
<feature type="region of interest" description="Disordered" evidence="7">
    <location>
        <begin position="82"/>
        <end position="107"/>
    </location>
</feature>
<feature type="compositionally biased region" description="Acidic residues" evidence="7">
    <location>
        <begin position="86"/>
        <end position="106"/>
    </location>
</feature>
<keyword evidence="2" id="KW-0479">Metal-binding</keyword>
<dbReference type="SMART" id="SM00184">
    <property type="entry name" value="RING"/>
    <property type="match status" value="1"/>
</dbReference>
<dbReference type="SUPFAM" id="SSF57850">
    <property type="entry name" value="RING/U-box"/>
    <property type="match status" value="1"/>
</dbReference>
<feature type="domain" description="RING-type" evidence="8">
    <location>
        <begin position="718"/>
        <end position="758"/>
    </location>
</feature>
<keyword evidence="5" id="KW-0862">Zinc</keyword>
<reference evidence="9" key="1">
    <citation type="submission" date="2020-07" db="EMBL/GenBank/DDBJ databases">
        <title>Genome sequence and genetic diversity analysis of an under-domesticated orphan crop, white fonio (Digitaria exilis).</title>
        <authorList>
            <person name="Bennetzen J.L."/>
            <person name="Chen S."/>
            <person name="Ma X."/>
            <person name="Wang X."/>
            <person name="Yssel A.E.J."/>
            <person name="Chaluvadi S.R."/>
            <person name="Johnson M."/>
            <person name="Gangashetty P."/>
            <person name="Hamidou F."/>
            <person name="Sanogo M.D."/>
            <person name="Zwaenepoel A."/>
            <person name="Wallace J."/>
            <person name="Van De Peer Y."/>
            <person name="Van Deynze A."/>
        </authorList>
    </citation>
    <scope>NUCLEOTIDE SEQUENCE</scope>
    <source>
        <tissue evidence="9">Leaves</tissue>
    </source>
</reference>
<dbReference type="InterPro" id="IPR001841">
    <property type="entry name" value="Znf_RING"/>
</dbReference>
<name>A0A835E107_9POAL</name>
<evidence type="ECO:0000256" key="5">
    <source>
        <dbReference type="ARBA" id="ARBA00022833"/>
    </source>
</evidence>
<evidence type="ECO:0000256" key="7">
    <source>
        <dbReference type="SAM" id="MobiDB-lite"/>
    </source>
</evidence>
<evidence type="ECO:0000259" key="8">
    <source>
        <dbReference type="PROSITE" id="PS50089"/>
    </source>
</evidence>
<evidence type="ECO:0000256" key="4">
    <source>
        <dbReference type="ARBA" id="ARBA00022786"/>
    </source>
</evidence>
<evidence type="ECO:0000256" key="3">
    <source>
        <dbReference type="ARBA" id="ARBA00022771"/>
    </source>
</evidence>
<dbReference type="Pfam" id="PF12678">
    <property type="entry name" value="zf-rbx1"/>
    <property type="match status" value="1"/>
</dbReference>
<evidence type="ECO:0000256" key="6">
    <source>
        <dbReference type="PROSITE-ProRule" id="PRU00175"/>
    </source>
</evidence>
<protein>
    <recommendedName>
        <fullName evidence="8">RING-type domain-containing protein</fullName>
    </recommendedName>
</protein>
<keyword evidence="10" id="KW-1185">Reference proteome</keyword>
<feature type="region of interest" description="Disordered" evidence="7">
    <location>
        <begin position="308"/>
        <end position="375"/>
    </location>
</feature>
<dbReference type="InterPro" id="IPR013083">
    <property type="entry name" value="Znf_RING/FYVE/PHD"/>
</dbReference>
<dbReference type="EMBL" id="JACEFO010002380">
    <property type="protein sequence ID" value="KAF8662412.1"/>
    <property type="molecule type" value="Genomic_DNA"/>
</dbReference>
<dbReference type="PROSITE" id="PS50089">
    <property type="entry name" value="ZF_RING_2"/>
    <property type="match status" value="1"/>
</dbReference>
<comment type="caution">
    <text evidence="9">The sequence shown here is derived from an EMBL/GenBank/DDBJ whole genome shotgun (WGS) entry which is preliminary data.</text>
</comment>
<dbReference type="GO" id="GO:0008270">
    <property type="term" value="F:zinc ion binding"/>
    <property type="evidence" value="ECO:0007669"/>
    <property type="project" value="UniProtKB-KW"/>
</dbReference>
<accession>A0A835E107</accession>
<feature type="compositionally biased region" description="Basic and acidic residues" evidence="7">
    <location>
        <begin position="315"/>
        <end position="324"/>
    </location>
</feature>